<evidence type="ECO:0000259" key="12">
    <source>
        <dbReference type="PROSITE" id="PS50929"/>
    </source>
</evidence>
<feature type="domain" description="ABC transmembrane type-1" evidence="12">
    <location>
        <begin position="979"/>
        <end position="1169"/>
    </location>
</feature>
<keyword evidence="6" id="KW-0067">ATP-binding</keyword>
<evidence type="ECO:0000259" key="11">
    <source>
        <dbReference type="PROSITE" id="PS50893"/>
    </source>
</evidence>
<dbReference type="Gene3D" id="3.40.50.300">
    <property type="entry name" value="P-loop containing nucleotide triphosphate hydrolases"/>
    <property type="match status" value="2"/>
</dbReference>
<evidence type="ECO:0000256" key="1">
    <source>
        <dbReference type="ARBA" id="ARBA00004141"/>
    </source>
</evidence>
<dbReference type="GO" id="GO:0016887">
    <property type="term" value="F:ATP hydrolysis activity"/>
    <property type="evidence" value="ECO:0007669"/>
    <property type="project" value="InterPro"/>
</dbReference>
<proteinExistence type="predicted"/>
<dbReference type="Pfam" id="PF00664">
    <property type="entry name" value="ABC_membrane"/>
    <property type="match status" value="2"/>
</dbReference>
<accession>A0A409WLQ4</accession>
<dbReference type="PROSITE" id="PS50893">
    <property type="entry name" value="ABC_TRANSPORTER_2"/>
    <property type="match status" value="2"/>
</dbReference>
<keyword evidence="7 10" id="KW-1133">Transmembrane helix</keyword>
<dbReference type="EMBL" id="NHYD01003376">
    <property type="protein sequence ID" value="PPQ79422.1"/>
    <property type="molecule type" value="Genomic_DNA"/>
</dbReference>
<dbReference type="SMART" id="SM00382">
    <property type="entry name" value="AAA"/>
    <property type="match status" value="2"/>
</dbReference>
<feature type="domain" description="ABC transmembrane type-1" evidence="12">
    <location>
        <begin position="296"/>
        <end position="579"/>
    </location>
</feature>
<dbReference type="PANTHER" id="PTHR24223">
    <property type="entry name" value="ATP-BINDING CASSETTE SUB-FAMILY C"/>
    <property type="match status" value="1"/>
</dbReference>
<dbReference type="FunFam" id="3.40.50.300:FF:001354">
    <property type="entry name" value="ATP-binding cassette (ABC) transporter, putative"/>
    <property type="match status" value="1"/>
</dbReference>
<dbReference type="InterPro" id="IPR003593">
    <property type="entry name" value="AAA+_ATPase"/>
</dbReference>
<dbReference type="SUPFAM" id="SSF52540">
    <property type="entry name" value="P-loop containing nucleoside triphosphate hydrolases"/>
    <property type="match status" value="2"/>
</dbReference>
<dbReference type="Proteomes" id="UP000283269">
    <property type="component" value="Unassembled WGS sequence"/>
</dbReference>
<evidence type="ECO:0000256" key="2">
    <source>
        <dbReference type="ARBA" id="ARBA00022448"/>
    </source>
</evidence>
<dbReference type="CDD" id="cd18604">
    <property type="entry name" value="ABC_6TM_VMR1_D2_like"/>
    <property type="match status" value="1"/>
</dbReference>
<dbReference type="Pfam" id="PF00005">
    <property type="entry name" value="ABC_tran"/>
    <property type="match status" value="2"/>
</dbReference>
<keyword evidence="14" id="KW-1185">Reference proteome</keyword>
<evidence type="ECO:0000256" key="6">
    <source>
        <dbReference type="ARBA" id="ARBA00022840"/>
    </source>
</evidence>
<dbReference type="PANTHER" id="PTHR24223:SF415">
    <property type="entry name" value="FI20190P1"/>
    <property type="match status" value="1"/>
</dbReference>
<dbReference type="GO" id="GO:0005524">
    <property type="term" value="F:ATP binding"/>
    <property type="evidence" value="ECO:0007669"/>
    <property type="project" value="UniProtKB-KW"/>
</dbReference>
<feature type="domain" description="ABC transporter" evidence="11">
    <location>
        <begin position="625"/>
        <end position="851"/>
    </location>
</feature>
<feature type="region of interest" description="Disordered" evidence="9">
    <location>
        <begin position="1522"/>
        <end position="1541"/>
    </location>
</feature>
<evidence type="ECO:0000256" key="3">
    <source>
        <dbReference type="ARBA" id="ARBA00022692"/>
    </source>
</evidence>
<evidence type="ECO:0000313" key="14">
    <source>
        <dbReference type="Proteomes" id="UP000283269"/>
    </source>
</evidence>
<feature type="transmembrane region" description="Helical" evidence="10">
    <location>
        <begin position="23"/>
        <end position="43"/>
    </location>
</feature>
<evidence type="ECO:0000256" key="9">
    <source>
        <dbReference type="SAM" id="MobiDB-lite"/>
    </source>
</evidence>
<protein>
    <recommendedName>
        <fullName evidence="15">Pleiotropic drug resistance ABC transporter</fullName>
    </recommendedName>
</protein>
<feature type="transmembrane region" description="Helical" evidence="10">
    <location>
        <begin position="1062"/>
        <end position="1091"/>
    </location>
</feature>
<dbReference type="CDD" id="cd03250">
    <property type="entry name" value="ABCC_MRP_domain1"/>
    <property type="match status" value="1"/>
</dbReference>
<organism evidence="13 14">
    <name type="scientific">Psilocybe cyanescens</name>
    <dbReference type="NCBI Taxonomy" id="93625"/>
    <lineage>
        <taxon>Eukaryota</taxon>
        <taxon>Fungi</taxon>
        <taxon>Dikarya</taxon>
        <taxon>Basidiomycota</taxon>
        <taxon>Agaricomycotina</taxon>
        <taxon>Agaricomycetes</taxon>
        <taxon>Agaricomycetidae</taxon>
        <taxon>Agaricales</taxon>
        <taxon>Agaricineae</taxon>
        <taxon>Strophariaceae</taxon>
        <taxon>Psilocybe</taxon>
    </lineage>
</organism>
<dbReference type="FunFam" id="1.20.1560.10:FF:000013">
    <property type="entry name" value="ABC transporter C family member 2"/>
    <property type="match status" value="1"/>
</dbReference>
<dbReference type="InterPro" id="IPR036640">
    <property type="entry name" value="ABC1_TM_sf"/>
</dbReference>
<comment type="caution">
    <text evidence="13">The sequence shown here is derived from an EMBL/GenBank/DDBJ whole genome shotgun (WGS) entry which is preliminary data.</text>
</comment>
<feature type="domain" description="ABC transporter" evidence="11">
    <location>
        <begin position="1272"/>
        <end position="1509"/>
    </location>
</feature>
<dbReference type="PROSITE" id="PS00211">
    <property type="entry name" value="ABC_TRANSPORTER_1"/>
    <property type="match status" value="2"/>
</dbReference>
<comment type="subcellular location">
    <subcellularLocation>
        <location evidence="1">Membrane</location>
        <topology evidence="1">Multi-pass membrane protein</topology>
    </subcellularLocation>
</comment>
<dbReference type="InterPro" id="IPR027417">
    <property type="entry name" value="P-loop_NTPase"/>
</dbReference>
<keyword evidence="8 10" id="KW-0472">Membrane</keyword>
<feature type="transmembrane region" description="Helical" evidence="10">
    <location>
        <begin position="139"/>
        <end position="157"/>
    </location>
</feature>
<dbReference type="InterPro" id="IPR003439">
    <property type="entry name" value="ABC_transporter-like_ATP-bd"/>
</dbReference>
<dbReference type="SUPFAM" id="SSF90123">
    <property type="entry name" value="ABC transporter transmembrane region"/>
    <property type="match status" value="2"/>
</dbReference>
<evidence type="ECO:0000256" key="8">
    <source>
        <dbReference type="ARBA" id="ARBA00023136"/>
    </source>
</evidence>
<dbReference type="InterPro" id="IPR050173">
    <property type="entry name" value="ABC_transporter_C-like"/>
</dbReference>
<keyword evidence="2" id="KW-0813">Transport</keyword>
<reference evidence="13 14" key="1">
    <citation type="journal article" date="2018" name="Evol. Lett.">
        <title>Horizontal gene cluster transfer increased hallucinogenic mushroom diversity.</title>
        <authorList>
            <person name="Reynolds H.T."/>
            <person name="Vijayakumar V."/>
            <person name="Gluck-Thaler E."/>
            <person name="Korotkin H.B."/>
            <person name="Matheny P.B."/>
            <person name="Slot J.C."/>
        </authorList>
    </citation>
    <scope>NUCLEOTIDE SEQUENCE [LARGE SCALE GENOMIC DNA]</scope>
    <source>
        <strain evidence="13 14">2631</strain>
    </source>
</reference>
<feature type="transmembrane region" description="Helical" evidence="10">
    <location>
        <begin position="169"/>
        <end position="189"/>
    </location>
</feature>
<keyword evidence="4" id="KW-0677">Repeat</keyword>
<keyword evidence="3 10" id="KW-0812">Transmembrane</keyword>
<sequence length="1541" mass="173624">MSFLFDFDSNDGPLSPPTRLDTLLPASIFLLAFLFDIFCSIRYSRVLRLSWQYLSSPFRNFLSLDDLSEPVDRTLPVSQNKGRRLAGLPGLAFIGWVGCLAYGVYMRDKEYATKSLVLSVAWGYIALKMTLKPPLTPPYLLILLAISQDLISLAAFGNDIFKPDGSKSAILDALAMVVPTAFAYIAGTLPLMTYRPSLNVAQPNDVPSSKLTCPEDNVNLWTWVTFTFVQPILDLALKRTLHETDVWSLSPFFSHKNLFHKYQEYHTNYPSHSLLRFLLSSNSLDLTLDVLLEMWSATVGFVSPYALQKILAALALNTPESRSQAYIWTLITFMANLSFGQVDLFQNWYTRRCYERTRGQLFCMLHYKSLKRQDISGKVHREGEENDADLGKILNLMERDTYAVAQRFWEFSGLCTSPVRIAISLTFLYQILGWSALSGVVVVIVAFILDYPILWYTFYLSRSSAKANDVRMRTVNELIQNIRFLKFYGWEFQWSRKAERDRETELQWRIRRNIVETATNFIWQVVWMPSATALISFLCYTLIAKQQLTVSKAFTSIALFSQLQTPMVALPDQVKAMLDAYVSMQRIEDFLKEGEVPGWASSLSSQVIENGNKNEHGIGFSEAAFEWEEMHSSSAPPSRFRLGPLNFVFPSGNLTIVSGATGVLLIEFFYIEMHCTSGQVLINKSNHQVAYCAQNPWLELATIRDNIIFGSSAPFDESRYQSVLDACALRQDLSILDAGDMTEIGEKGITLSGGQRARVALARAMYSQAKVILLDDPLSAVDMHTAQHIVSKCLTGDLARDRTIILVTHHITLCLPVASYLIELDKGKILHHGTIPELEERGFLLKVIETEEESFPQPKSPIHTSFNEMDASQDLSSRLRRQPADGKLVDKEARAEGRVSFRSYITYMRASGISSWVATVTVALLIRAINIGNQVYLAHWGEAYNTEYPALASVTQFMKVDLRFPWKDLPSPNDDVKPWLMIYLYISITGALTVLLYIVIGYYASLQASRRLFTALLRRVTRAPARFFDVTPIGRILNRFTTDIGTIDNALQGSARSCLSGVLNFLASFGFILFMIPSFIPFAFFIAWLYIRLAPSYIQASRDLRRLESISRSPTFAGYDELLRGITHIRAFAMEKRYQDNFYARVDKFQSFDHVYWLVNGWLMWRYDCKLPLFHVRAIVDFCTGLGSVVVFCATIFALFSGLTDGSAAIVIVQAGLFADASRQLIKVAAQLELDFNSVERVVEYLDLPQEAPPIIEKSRPPAYWPSTSGELVVENLVVQYAPKLPAVLHNISFVVRPSEKIGVVGRTGSGKSTLVMSLLRIVEPTGGRIVLDGIDISTLGLEDLRTRVTIVSQDVSLFSGTIRSNLDPLGKHTTEECMQVLERCHLIPLLNHKPTKGEPTVLDIEITQDSLSAGEKQLLALARATLRHTSIIIMDEATSQIDSNLDDQIQRTIREELAGAIVITIAHRLKTVMDYDRILVLEEGRIVEFDTPRSLLSTPKGVFCRMCRKSADWPLFVKMAGESSRQSERSERSRSSEGSL</sequence>
<evidence type="ECO:0000256" key="5">
    <source>
        <dbReference type="ARBA" id="ARBA00022741"/>
    </source>
</evidence>
<evidence type="ECO:0000313" key="13">
    <source>
        <dbReference type="EMBL" id="PPQ79422.1"/>
    </source>
</evidence>
<dbReference type="InterPro" id="IPR017871">
    <property type="entry name" value="ABC_transporter-like_CS"/>
</dbReference>
<dbReference type="OrthoDB" id="6500128at2759"/>
<gene>
    <name evidence="13" type="ORF">CVT25_002692</name>
</gene>
<feature type="transmembrane region" description="Helical" evidence="10">
    <location>
        <begin position="521"/>
        <end position="543"/>
    </location>
</feature>
<dbReference type="CDD" id="cd03244">
    <property type="entry name" value="ABCC_MRP_domain2"/>
    <property type="match status" value="1"/>
</dbReference>
<dbReference type="Gene3D" id="1.20.1560.10">
    <property type="entry name" value="ABC transporter type 1, transmembrane domain"/>
    <property type="match status" value="2"/>
</dbReference>
<feature type="transmembrane region" description="Helical" evidence="10">
    <location>
        <begin position="907"/>
        <end position="929"/>
    </location>
</feature>
<name>A0A409WLQ4_PSICY</name>
<dbReference type="PROSITE" id="PS50929">
    <property type="entry name" value="ABC_TM1F"/>
    <property type="match status" value="2"/>
</dbReference>
<keyword evidence="5" id="KW-0547">Nucleotide-binding</keyword>
<feature type="transmembrane region" description="Helical" evidence="10">
    <location>
        <begin position="982"/>
        <end position="1004"/>
    </location>
</feature>
<feature type="compositionally biased region" description="Basic and acidic residues" evidence="9">
    <location>
        <begin position="1526"/>
        <end position="1541"/>
    </location>
</feature>
<dbReference type="STRING" id="93625.A0A409WLQ4"/>
<evidence type="ECO:0000256" key="7">
    <source>
        <dbReference type="ARBA" id="ARBA00022989"/>
    </source>
</evidence>
<dbReference type="CDD" id="cd18596">
    <property type="entry name" value="ABC_6TM_VMR1_D1_like"/>
    <property type="match status" value="1"/>
</dbReference>
<evidence type="ECO:0008006" key="15">
    <source>
        <dbReference type="Google" id="ProtNLM"/>
    </source>
</evidence>
<feature type="transmembrane region" description="Helical" evidence="10">
    <location>
        <begin position="85"/>
        <end position="105"/>
    </location>
</feature>
<dbReference type="InParanoid" id="A0A409WLQ4"/>
<feature type="transmembrane region" description="Helical" evidence="10">
    <location>
        <begin position="427"/>
        <end position="449"/>
    </location>
</feature>
<dbReference type="GO" id="GO:0016020">
    <property type="term" value="C:membrane"/>
    <property type="evidence" value="ECO:0007669"/>
    <property type="project" value="UniProtKB-SubCell"/>
</dbReference>
<dbReference type="GO" id="GO:0140359">
    <property type="term" value="F:ABC-type transporter activity"/>
    <property type="evidence" value="ECO:0007669"/>
    <property type="project" value="InterPro"/>
</dbReference>
<evidence type="ECO:0000256" key="10">
    <source>
        <dbReference type="SAM" id="Phobius"/>
    </source>
</evidence>
<dbReference type="InterPro" id="IPR011527">
    <property type="entry name" value="ABC1_TM_dom"/>
</dbReference>
<evidence type="ECO:0000256" key="4">
    <source>
        <dbReference type="ARBA" id="ARBA00022737"/>
    </source>
</evidence>